<accession>A0A7G2D7M5</accession>
<name>A0A7G2D7M5_9EURY</name>
<keyword evidence="8" id="KW-1185">Reference proteome</keyword>
<dbReference type="InterPro" id="IPR039975">
    <property type="entry name" value="IFT52"/>
</dbReference>
<comment type="subcellular location">
    <subcellularLocation>
        <location evidence="1">Secreted</location>
    </subcellularLocation>
</comment>
<dbReference type="NCBIfam" id="NF033679">
    <property type="entry name" value="DNRLRE_dom"/>
    <property type="match status" value="1"/>
</dbReference>
<dbReference type="KEGG" id="tcq:TIRI35C_1027"/>
<feature type="region of interest" description="Disordered" evidence="4">
    <location>
        <begin position="609"/>
        <end position="638"/>
    </location>
</feature>
<dbReference type="GO" id="GO:0005576">
    <property type="term" value="C:extracellular region"/>
    <property type="evidence" value="ECO:0007669"/>
    <property type="project" value="UniProtKB-SubCell"/>
</dbReference>
<reference evidence="7 8" key="1">
    <citation type="submission" date="2020-09" db="EMBL/GenBank/DDBJ databases">
        <authorList>
            <person name="Courtine D."/>
        </authorList>
    </citation>
    <scope>NUCLEOTIDE SEQUENCE [LARGE SCALE GENOMIC DNA]</scope>
    <source>
        <strain evidence="7 8">IRI35c</strain>
    </source>
</reference>
<dbReference type="Gene3D" id="2.60.40.10">
    <property type="entry name" value="Immunoglobulins"/>
    <property type="match status" value="1"/>
</dbReference>
<dbReference type="CDD" id="cd04486">
    <property type="entry name" value="YhcR_OBF_like"/>
    <property type="match status" value="1"/>
</dbReference>
<dbReference type="PANTHER" id="PTHR12969">
    <property type="entry name" value="NGD5/OSM-6/IFT52"/>
    <property type="match status" value="1"/>
</dbReference>
<dbReference type="PANTHER" id="PTHR12969:SF7">
    <property type="entry name" value="INTRAFLAGELLAR TRANSPORT PROTEIN 52 HOMOLOG"/>
    <property type="match status" value="1"/>
</dbReference>
<evidence type="ECO:0000313" key="7">
    <source>
        <dbReference type="EMBL" id="CAD5244181.1"/>
    </source>
</evidence>
<dbReference type="InterPro" id="IPR013783">
    <property type="entry name" value="Ig-like_fold"/>
</dbReference>
<feature type="compositionally biased region" description="Low complexity" evidence="4">
    <location>
        <begin position="619"/>
        <end position="638"/>
    </location>
</feature>
<evidence type="ECO:0000256" key="1">
    <source>
        <dbReference type="ARBA" id="ARBA00004613"/>
    </source>
</evidence>
<dbReference type="RefSeq" id="WP_188202003.1">
    <property type="nucleotide sequence ID" value="NZ_LR881183.1"/>
</dbReference>
<dbReference type="EMBL" id="LR881183">
    <property type="protein sequence ID" value="CAD5244181.1"/>
    <property type="molecule type" value="Genomic_DNA"/>
</dbReference>
<feature type="domain" description="Carbohydrate-binding module family 96" evidence="6">
    <location>
        <begin position="31"/>
        <end position="197"/>
    </location>
</feature>
<dbReference type="Gene3D" id="3.40.50.880">
    <property type="match status" value="1"/>
</dbReference>
<keyword evidence="2" id="KW-0964">Secreted</keyword>
<organism evidence="7 8">
    <name type="scientific">Thermococcus camini</name>
    <dbReference type="NCBI Taxonomy" id="2016373"/>
    <lineage>
        <taxon>Archaea</taxon>
        <taxon>Methanobacteriati</taxon>
        <taxon>Methanobacteriota</taxon>
        <taxon>Thermococci</taxon>
        <taxon>Thermococcales</taxon>
        <taxon>Thermococcaceae</taxon>
        <taxon>Thermococcus</taxon>
    </lineage>
</organism>
<gene>
    <name evidence="7" type="ORF">TIRI35C_1027</name>
</gene>
<sequence length="879" mass="97777">MKRWSIVLMALLILSIVPNVAFHAVSAAATTVQINPTDDAYVKDTAPDSNYGSYGSLYVGTYYKDHADERTYLKFDLSSIPDNAVIVSATLHAYTYSGAYSTPVNISAYAVSDDSWTEDSITWNTKPPAGELLDKDLVDTDGRHWSVWNVTDFVEAELSGDKVVSFVLISDVEGVVAESIGYNSKESKYGNYPYLEVVYYVPEGPQYQPIREIRENWETGKQVVTSGIVIGTRSTGFFIQNGTEPNSGIYVYVGSSFMHDVKPGDVVQVNGTTAAYNGLYEIKNPTYKVVGSAEVPEPVVLGAGEMNDSYQSMRVRLEWVRVVDVDGKSITVADDTGTLVLYDYYGIMDVTQGKMLRYVEGIGYKYRVIEVYPTDYELYIPSVGISHVAKPDYSIKGIPMKFTITVVNNGEVADNVTVVLYANGAKVGNATHEIETNGSVTYELSYIPMNLGELSIDIQVFAGDWGLVDERVYEYRVVPNPNVVAYGLTPYYERLYTKEMEALSPLYENITWTVSELQACGVDLGDLAPKVQWIEDSMAEIQRQYQLYDALKGLLVQQNPYRNSYYYPVMVHIRKAAMLGRDVTEEINNLLPKLQAVLTQVEPLCHPPAPANETEVNPGNETVPGNETGTTPETNTTPTTNVTIKITRVLIDAAHGQYYVNKVGVSYLVDKIQSELGWEVEINQLPLTYDLLKEYDVVILTDPKDDFTASEIESIKEYIENGGGLLITGEWYKYANVENFNEIVGDYGITFNPDELMDDDQNGGRPYYPFVGIYNKAHPVMKFVPDDWTMYYNGNTLTIGGTAVWLIKGYDTGYSVDADGNVVRIPGTNPVIAAAVDLGTGRIVAYGSSKALSDDYYQKYIKSTWPFIKGALLWLAHQE</sequence>
<evidence type="ECO:0000259" key="6">
    <source>
        <dbReference type="Pfam" id="PF24517"/>
    </source>
</evidence>
<dbReference type="Pfam" id="PF24517">
    <property type="entry name" value="CBM96"/>
    <property type="match status" value="1"/>
</dbReference>
<evidence type="ECO:0000256" key="4">
    <source>
        <dbReference type="SAM" id="MobiDB-lite"/>
    </source>
</evidence>
<keyword evidence="3" id="KW-0732">Signal</keyword>
<dbReference type="GeneID" id="58918769"/>
<feature type="domain" description="IFT52 GIFT" evidence="5">
    <location>
        <begin position="649"/>
        <end position="755"/>
    </location>
</feature>
<evidence type="ECO:0000259" key="5">
    <source>
        <dbReference type="Pfam" id="PF23355"/>
    </source>
</evidence>
<evidence type="ECO:0000256" key="3">
    <source>
        <dbReference type="ARBA" id="ARBA00022729"/>
    </source>
</evidence>
<dbReference type="InterPro" id="IPR029062">
    <property type="entry name" value="Class_I_gatase-like"/>
</dbReference>
<dbReference type="AlphaFoldDB" id="A0A7G2D7M5"/>
<dbReference type="Pfam" id="PF23355">
    <property type="entry name" value="IFT52_GIFT"/>
    <property type="match status" value="1"/>
</dbReference>
<dbReference type="InterPro" id="IPR055372">
    <property type="entry name" value="CBM96"/>
</dbReference>
<proteinExistence type="predicted"/>
<evidence type="ECO:0000256" key="2">
    <source>
        <dbReference type="ARBA" id="ARBA00022525"/>
    </source>
</evidence>
<evidence type="ECO:0000313" key="8">
    <source>
        <dbReference type="Proteomes" id="UP000516304"/>
    </source>
</evidence>
<dbReference type="SUPFAM" id="SSF52317">
    <property type="entry name" value="Class I glutamine amidotransferase-like"/>
    <property type="match status" value="1"/>
</dbReference>
<dbReference type="InterPro" id="IPR055458">
    <property type="entry name" value="IFT52_GIFT"/>
</dbReference>
<protein>
    <submittedName>
        <fullName evidence="7">Uncharacterized protein</fullName>
    </submittedName>
</protein>
<dbReference type="Proteomes" id="UP000516304">
    <property type="component" value="Chromosome TIRI35C"/>
</dbReference>